<evidence type="ECO:0000256" key="2">
    <source>
        <dbReference type="SAM" id="MobiDB-lite"/>
    </source>
</evidence>
<organism evidence="3 4">
    <name type="scientific">Blepharisma stoltei</name>
    <dbReference type="NCBI Taxonomy" id="1481888"/>
    <lineage>
        <taxon>Eukaryota</taxon>
        <taxon>Sar</taxon>
        <taxon>Alveolata</taxon>
        <taxon>Ciliophora</taxon>
        <taxon>Postciliodesmatophora</taxon>
        <taxon>Heterotrichea</taxon>
        <taxon>Heterotrichida</taxon>
        <taxon>Blepharismidae</taxon>
        <taxon>Blepharisma</taxon>
    </lineage>
</organism>
<name>A0AAU9INN5_9CILI</name>
<evidence type="ECO:0000313" key="4">
    <source>
        <dbReference type="Proteomes" id="UP001162131"/>
    </source>
</evidence>
<sequence>MMYPNPRKLLEYKEFKARKAAEVRKLKNWVKEEKEIQAREENEKRKDAHYKMQELEDAYLQHLLKKLKKPKKRVHDEGVQTINFDSRLKHKSTQSISMIEETPFHELRKKSHLYPPIMHKGSDKEVMFVHLVGCPPPVQNPKIKHHRLSPKSSNKSVSPRRDYYSGLEVLYPRPYKEANSYESLVKRTKKRNKSYREIGRSESISKINNNFHSFRDIEIDEHQRHTSEKSLKMKNYYHFRVKSDFEPDISMRNKLDVDLRPYRLHNTSKLKDFKKIRLLELL</sequence>
<dbReference type="EMBL" id="CAJZBQ010000013">
    <property type="protein sequence ID" value="CAG9315381.1"/>
    <property type="molecule type" value="Genomic_DNA"/>
</dbReference>
<proteinExistence type="predicted"/>
<protein>
    <submittedName>
        <fullName evidence="3">Uncharacterized protein</fullName>
    </submittedName>
</protein>
<keyword evidence="1" id="KW-0175">Coiled coil</keyword>
<accession>A0AAU9INN5</accession>
<dbReference type="Proteomes" id="UP001162131">
    <property type="component" value="Unassembled WGS sequence"/>
</dbReference>
<keyword evidence="4" id="KW-1185">Reference proteome</keyword>
<comment type="caution">
    <text evidence="3">The sequence shown here is derived from an EMBL/GenBank/DDBJ whole genome shotgun (WGS) entry which is preliminary data.</text>
</comment>
<feature type="coiled-coil region" evidence="1">
    <location>
        <begin position="26"/>
        <end position="58"/>
    </location>
</feature>
<reference evidence="3" key="1">
    <citation type="submission" date="2021-09" db="EMBL/GenBank/DDBJ databases">
        <authorList>
            <consortium name="AG Swart"/>
            <person name="Singh M."/>
            <person name="Singh A."/>
            <person name="Seah K."/>
            <person name="Emmerich C."/>
        </authorList>
    </citation>
    <scope>NUCLEOTIDE SEQUENCE</scope>
    <source>
        <strain evidence="3">ATCC30299</strain>
    </source>
</reference>
<dbReference type="AlphaFoldDB" id="A0AAU9INN5"/>
<gene>
    <name evidence="3" type="ORF">BSTOLATCC_MIC13154</name>
</gene>
<evidence type="ECO:0000256" key="1">
    <source>
        <dbReference type="SAM" id="Coils"/>
    </source>
</evidence>
<evidence type="ECO:0000313" key="3">
    <source>
        <dbReference type="EMBL" id="CAG9315381.1"/>
    </source>
</evidence>
<feature type="region of interest" description="Disordered" evidence="2">
    <location>
        <begin position="140"/>
        <end position="160"/>
    </location>
</feature>